<reference evidence="2" key="1">
    <citation type="journal article" date="2023" name="Front. Plant Sci.">
        <title>Chromosomal-level genome assembly of Melastoma candidum provides insights into trichome evolution.</title>
        <authorList>
            <person name="Zhong Y."/>
            <person name="Wu W."/>
            <person name="Sun C."/>
            <person name="Zou P."/>
            <person name="Liu Y."/>
            <person name="Dai S."/>
            <person name="Zhou R."/>
        </authorList>
    </citation>
    <scope>NUCLEOTIDE SEQUENCE [LARGE SCALE GENOMIC DNA]</scope>
</reference>
<sequence length="218" mass="23512">MSADTLPEKTGFSRRTPRISFSHELILSSRDKHPTVSPVQKPTADFDFGTSSGEHESSSADELFSDGKLIPLGDVIRKPSPATSRKPVHAAPSSSCEEATATNDETDEKQGSKSFWKVVRSRSLGGSGRSLCPLPLLSRSNSTGSPLDRHKQLNSHKNNAATAPFSPRPAQRLSMRNSGSGNNGSRNVRVEPVLHVRTGNLFGLGSMFMGGKDKSKRK</sequence>
<name>A0ACB9MBS0_9MYRT</name>
<evidence type="ECO:0000313" key="1">
    <source>
        <dbReference type="EMBL" id="KAI4320326.1"/>
    </source>
</evidence>
<comment type="caution">
    <text evidence="1">The sequence shown here is derived from an EMBL/GenBank/DDBJ whole genome shotgun (WGS) entry which is preliminary data.</text>
</comment>
<keyword evidence="2" id="KW-1185">Reference proteome</keyword>
<organism evidence="1 2">
    <name type="scientific">Melastoma candidum</name>
    <dbReference type="NCBI Taxonomy" id="119954"/>
    <lineage>
        <taxon>Eukaryota</taxon>
        <taxon>Viridiplantae</taxon>
        <taxon>Streptophyta</taxon>
        <taxon>Embryophyta</taxon>
        <taxon>Tracheophyta</taxon>
        <taxon>Spermatophyta</taxon>
        <taxon>Magnoliopsida</taxon>
        <taxon>eudicotyledons</taxon>
        <taxon>Gunneridae</taxon>
        <taxon>Pentapetalae</taxon>
        <taxon>rosids</taxon>
        <taxon>malvids</taxon>
        <taxon>Myrtales</taxon>
        <taxon>Melastomataceae</taxon>
        <taxon>Melastomatoideae</taxon>
        <taxon>Melastomateae</taxon>
        <taxon>Melastoma</taxon>
    </lineage>
</organism>
<dbReference type="Proteomes" id="UP001057402">
    <property type="component" value="Chromosome 10"/>
</dbReference>
<protein>
    <submittedName>
        <fullName evidence="1">Uncharacterized protein</fullName>
    </submittedName>
</protein>
<accession>A0ACB9MBS0</accession>
<evidence type="ECO:0000313" key="2">
    <source>
        <dbReference type="Proteomes" id="UP001057402"/>
    </source>
</evidence>
<dbReference type="EMBL" id="CM042889">
    <property type="protein sequence ID" value="KAI4320326.1"/>
    <property type="molecule type" value="Genomic_DNA"/>
</dbReference>
<proteinExistence type="predicted"/>
<gene>
    <name evidence="1" type="ORF">MLD38_033822</name>
</gene>